<feature type="transmembrane region" description="Helical" evidence="8">
    <location>
        <begin position="12"/>
        <end position="30"/>
    </location>
</feature>
<feature type="transmembrane region" description="Helical" evidence="8">
    <location>
        <begin position="283"/>
        <end position="307"/>
    </location>
</feature>
<feature type="transmembrane region" description="Helical" evidence="8">
    <location>
        <begin position="319"/>
        <end position="339"/>
    </location>
</feature>
<dbReference type="InterPro" id="IPR057168">
    <property type="entry name" value="DUF7846"/>
</dbReference>
<dbReference type="RefSeq" id="WP_310901967.1">
    <property type="nucleotide sequence ID" value="NZ_JAMQOS010000007.1"/>
</dbReference>
<evidence type="ECO:0000313" key="12">
    <source>
        <dbReference type="Proteomes" id="UP001268864"/>
    </source>
</evidence>
<evidence type="ECO:0000256" key="5">
    <source>
        <dbReference type="ARBA" id="ARBA00022692"/>
    </source>
</evidence>
<sequence>MNRLRRPRTQAALVALLGGLAVYAIAHLVFPYHTSNHDEAVYLQQAAMLLDGHLFLRPPVDGPFRPWFFVESERGLYSKYTPPTAAMFAVGKLLGGYRIALGIVATATLVGTYHTVREVFDARTGVLATVLMLASPLFVVEASVFLSYVPAMCWNLAFAASYLHADRTGSRRTAALAGIAVGIAFFTRPYTAVLFATPFILHALWSLRERGRGALDRVGLTAAFGLVGVAVTLGYNAVMTGHALVFPYQAFAPLDGLGFGYREIAGYSRTFTPALSLRANAEVLALFATEWVVAGPLGTLAALGGLWTVRKRGFDDRKLALAGVGLTVPLGNLLFWGNLNVLGELSDPSDGLVSFFGPYYHTDLLVPTVAFGAVGVLAAVEWARESAPRLVSAERSGPALTALLLVGAALAASVAGAAVAPPVGENYDVTRQYEQAYEPFDGRDLDDTVVFLPRTYGDWLNHPFQALRNDPGFDGETVYAMQRDQFAVVDSYPDRTYYRYVYRGGWAPFLDQSVEPRLQRVRVASGETVRTDLTATVPAAAESVTVQIHNGTANTSANEYTTARDASLLSLRLETDANRSRLSGDTVETPVAVPTPERGTVTVVAFVDYGADRAVKYRWAVPVNETGSGVRAMTPRMEVCWSERYCGGQAAYVPGAHRDGIRLDATVRQG</sequence>
<evidence type="ECO:0000256" key="7">
    <source>
        <dbReference type="ARBA" id="ARBA00023136"/>
    </source>
</evidence>
<dbReference type="PANTHER" id="PTHR33908">
    <property type="entry name" value="MANNOSYLTRANSFERASE YKCB-RELATED"/>
    <property type="match status" value="1"/>
</dbReference>
<keyword evidence="12" id="KW-1185">Reference proteome</keyword>
<feature type="transmembrane region" description="Helical" evidence="8">
    <location>
        <begin position="190"/>
        <end position="207"/>
    </location>
</feature>
<feature type="transmembrane region" description="Helical" evidence="8">
    <location>
        <begin position="219"/>
        <end position="238"/>
    </location>
</feature>
<feature type="transmembrane region" description="Helical" evidence="8">
    <location>
        <begin position="400"/>
        <end position="420"/>
    </location>
</feature>
<evidence type="ECO:0000256" key="4">
    <source>
        <dbReference type="ARBA" id="ARBA00022679"/>
    </source>
</evidence>
<evidence type="ECO:0000256" key="8">
    <source>
        <dbReference type="SAM" id="Phobius"/>
    </source>
</evidence>
<organism evidence="11 12">
    <name type="scientific">Haloarcula onubensis</name>
    <dbReference type="NCBI Taxonomy" id="2950539"/>
    <lineage>
        <taxon>Archaea</taxon>
        <taxon>Methanobacteriati</taxon>
        <taxon>Methanobacteriota</taxon>
        <taxon>Stenosarchaea group</taxon>
        <taxon>Halobacteria</taxon>
        <taxon>Halobacteriales</taxon>
        <taxon>Haloarculaceae</taxon>
        <taxon>Haloarcula</taxon>
    </lineage>
</organism>
<keyword evidence="4" id="KW-0808">Transferase</keyword>
<evidence type="ECO:0000313" key="11">
    <source>
        <dbReference type="EMBL" id="MDS0284225.1"/>
    </source>
</evidence>
<dbReference type="Pfam" id="PF13231">
    <property type="entry name" value="PMT_2"/>
    <property type="match status" value="1"/>
</dbReference>
<feature type="domain" description="DUF7846" evidence="10">
    <location>
        <begin position="448"/>
        <end position="618"/>
    </location>
</feature>
<dbReference type="EMBL" id="JAMQOS010000007">
    <property type="protein sequence ID" value="MDS0284225.1"/>
    <property type="molecule type" value="Genomic_DNA"/>
</dbReference>
<accession>A0ABU2FU04</accession>
<evidence type="ECO:0000259" key="9">
    <source>
        <dbReference type="Pfam" id="PF13231"/>
    </source>
</evidence>
<dbReference type="PANTHER" id="PTHR33908:SF11">
    <property type="entry name" value="MEMBRANE PROTEIN"/>
    <property type="match status" value="1"/>
</dbReference>
<gene>
    <name evidence="11" type="ORF">NDI86_19215</name>
</gene>
<keyword evidence="3" id="KW-0328">Glycosyltransferase</keyword>
<keyword evidence="2" id="KW-1003">Cell membrane</keyword>
<evidence type="ECO:0000259" key="10">
    <source>
        <dbReference type="Pfam" id="PF25230"/>
    </source>
</evidence>
<feature type="domain" description="Glycosyltransferase RgtA/B/C/D-like" evidence="9">
    <location>
        <begin position="96"/>
        <end position="230"/>
    </location>
</feature>
<evidence type="ECO:0000256" key="6">
    <source>
        <dbReference type="ARBA" id="ARBA00022989"/>
    </source>
</evidence>
<dbReference type="InterPro" id="IPR050297">
    <property type="entry name" value="LipidA_mod_glycosyltrf_83"/>
</dbReference>
<protein>
    <submittedName>
        <fullName evidence="11">Glycosyltransferase family 39 protein</fullName>
    </submittedName>
</protein>
<keyword evidence="7 8" id="KW-0472">Membrane</keyword>
<feature type="transmembrane region" description="Helical" evidence="8">
    <location>
        <begin position="95"/>
        <end position="113"/>
    </location>
</feature>
<dbReference type="InterPro" id="IPR038731">
    <property type="entry name" value="RgtA/B/C-like"/>
</dbReference>
<feature type="transmembrane region" description="Helical" evidence="8">
    <location>
        <begin position="125"/>
        <end position="149"/>
    </location>
</feature>
<dbReference type="Pfam" id="PF25230">
    <property type="entry name" value="DUF7846"/>
    <property type="match status" value="1"/>
</dbReference>
<keyword evidence="5 8" id="KW-0812">Transmembrane</keyword>
<evidence type="ECO:0000256" key="1">
    <source>
        <dbReference type="ARBA" id="ARBA00004651"/>
    </source>
</evidence>
<reference evidence="11 12" key="1">
    <citation type="submission" date="2022-06" db="EMBL/GenBank/DDBJ databases">
        <title>Halomicroarcula sp. a new haloarchaeum isolate from saline soil.</title>
        <authorList>
            <person name="Strakova D."/>
            <person name="Galisteo C."/>
            <person name="Sanchez-Porro C."/>
            <person name="Ventosa A."/>
        </authorList>
    </citation>
    <scope>NUCLEOTIDE SEQUENCE [LARGE SCALE GENOMIC DNA]</scope>
    <source>
        <strain evidence="11 12">S3CR25-11</strain>
    </source>
</reference>
<comment type="caution">
    <text evidence="11">The sequence shown here is derived from an EMBL/GenBank/DDBJ whole genome shotgun (WGS) entry which is preliminary data.</text>
</comment>
<name>A0ABU2FU04_9EURY</name>
<feature type="transmembrane region" description="Helical" evidence="8">
    <location>
        <begin position="359"/>
        <end position="380"/>
    </location>
</feature>
<evidence type="ECO:0000256" key="2">
    <source>
        <dbReference type="ARBA" id="ARBA00022475"/>
    </source>
</evidence>
<proteinExistence type="predicted"/>
<evidence type="ECO:0000256" key="3">
    <source>
        <dbReference type="ARBA" id="ARBA00022676"/>
    </source>
</evidence>
<comment type="subcellular location">
    <subcellularLocation>
        <location evidence="1">Cell membrane</location>
        <topology evidence="1">Multi-pass membrane protein</topology>
    </subcellularLocation>
</comment>
<dbReference type="Proteomes" id="UP001268864">
    <property type="component" value="Unassembled WGS sequence"/>
</dbReference>
<keyword evidence="6 8" id="KW-1133">Transmembrane helix</keyword>